<evidence type="ECO:0000256" key="2">
    <source>
        <dbReference type="ARBA" id="ARBA00023015"/>
    </source>
</evidence>
<dbReference type="InterPro" id="IPR011075">
    <property type="entry name" value="TetR_C"/>
</dbReference>
<dbReference type="AlphaFoldDB" id="A0A1M5ZTE7"/>
<dbReference type="PROSITE" id="PS50977">
    <property type="entry name" value="HTH_TETR_2"/>
    <property type="match status" value="1"/>
</dbReference>
<proteinExistence type="predicted"/>
<evidence type="ECO:0000256" key="3">
    <source>
        <dbReference type="ARBA" id="ARBA00023125"/>
    </source>
</evidence>
<dbReference type="Pfam" id="PF16925">
    <property type="entry name" value="TetR_C_13"/>
    <property type="match status" value="1"/>
</dbReference>
<dbReference type="Gene3D" id="1.10.10.60">
    <property type="entry name" value="Homeodomain-like"/>
    <property type="match status" value="1"/>
</dbReference>
<keyword evidence="4" id="KW-0804">Transcription</keyword>
<dbReference type="SUPFAM" id="SSF46689">
    <property type="entry name" value="Homeodomain-like"/>
    <property type="match status" value="1"/>
</dbReference>
<keyword evidence="8" id="KW-1185">Reference proteome</keyword>
<dbReference type="SUPFAM" id="SSF48498">
    <property type="entry name" value="Tetracyclin repressor-like, C-terminal domain"/>
    <property type="match status" value="1"/>
</dbReference>
<feature type="domain" description="HTH tetR-type" evidence="6">
    <location>
        <begin position="19"/>
        <end position="79"/>
    </location>
</feature>
<organism evidence="7 8">
    <name type="scientific">Pollutimonas bauzanensis</name>
    <dbReference type="NCBI Taxonomy" id="658167"/>
    <lineage>
        <taxon>Bacteria</taxon>
        <taxon>Pseudomonadati</taxon>
        <taxon>Pseudomonadota</taxon>
        <taxon>Betaproteobacteria</taxon>
        <taxon>Burkholderiales</taxon>
        <taxon>Alcaligenaceae</taxon>
        <taxon>Pollutimonas</taxon>
    </lineage>
</organism>
<evidence type="ECO:0000313" key="8">
    <source>
        <dbReference type="Proteomes" id="UP000184226"/>
    </source>
</evidence>
<dbReference type="InterPro" id="IPR023772">
    <property type="entry name" value="DNA-bd_HTH_TetR-type_CS"/>
</dbReference>
<dbReference type="InterPro" id="IPR001647">
    <property type="entry name" value="HTH_TetR"/>
</dbReference>
<dbReference type="EMBL" id="FQXE01000018">
    <property type="protein sequence ID" value="SHI27369.1"/>
    <property type="molecule type" value="Genomic_DNA"/>
</dbReference>
<keyword evidence="2" id="KW-0805">Transcription regulation</keyword>
<evidence type="ECO:0000256" key="5">
    <source>
        <dbReference type="PROSITE-ProRule" id="PRU00335"/>
    </source>
</evidence>
<gene>
    <name evidence="7" type="ORF">SAMN04488135_11847</name>
</gene>
<dbReference type="PANTHER" id="PTHR47506">
    <property type="entry name" value="TRANSCRIPTIONAL REGULATORY PROTEIN"/>
    <property type="match status" value="1"/>
</dbReference>
<accession>A0A1M5ZTE7</accession>
<dbReference type="InterPro" id="IPR009057">
    <property type="entry name" value="Homeodomain-like_sf"/>
</dbReference>
<evidence type="ECO:0000256" key="1">
    <source>
        <dbReference type="ARBA" id="ARBA00022491"/>
    </source>
</evidence>
<dbReference type="Proteomes" id="UP000184226">
    <property type="component" value="Unassembled WGS sequence"/>
</dbReference>
<keyword evidence="1" id="KW-0678">Repressor</keyword>
<evidence type="ECO:0000313" key="7">
    <source>
        <dbReference type="EMBL" id="SHI27369.1"/>
    </source>
</evidence>
<protein>
    <submittedName>
        <fullName evidence="7">Transcriptional regulator, TetR family</fullName>
    </submittedName>
</protein>
<feature type="DNA-binding region" description="H-T-H motif" evidence="5">
    <location>
        <begin position="42"/>
        <end position="61"/>
    </location>
</feature>
<dbReference type="PANTHER" id="PTHR47506:SF10">
    <property type="entry name" value="TRANSCRIPTIONAL REGULATORY PROTEIN"/>
    <property type="match status" value="1"/>
</dbReference>
<dbReference type="STRING" id="658167.SAMN04488135_11847"/>
<dbReference type="PROSITE" id="PS01081">
    <property type="entry name" value="HTH_TETR_1"/>
    <property type="match status" value="1"/>
</dbReference>
<evidence type="ECO:0000256" key="4">
    <source>
        <dbReference type="ARBA" id="ARBA00023163"/>
    </source>
</evidence>
<name>A0A1M5ZTE7_9BURK</name>
<sequence length="206" mass="22569">MNAAQSPGKQHRGPGRPREFDMDAALDGAVRVFRDSGYHATSIVDLCSAMRLTAGSIYKAFGDKRAVFLAAFDRYTRLRNEELLKRLDKAASGHDKVRAVLRFYAESSHGAEGRLGCLVAGSAMALGNFDEEMAARIEASLQGLERLLRDLVRQGRDDGSIGKDVDMDAAARSLLCLLQGFRVIGKFGRTRAEMMAAADEAMRLLR</sequence>
<dbReference type="Gene3D" id="1.10.357.10">
    <property type="entry name" value="Tetracycline Repressor, domain 2"/>
    <property type="match status" value="1"/>
</dbReference>
<dbReference type="Pfam" id="PF00440">
    <property type="entry name" value="TetR_N"/>
    <property type="match status" value="1"/>
</dbReference>
<reference evidence="7 8" key="1">
    <citation type="submission" date="2016-11" db="EMBL/GenBank/DDBJ databases">
        <authorList>
            <person name="Jaros S."/>
            <person name="Januszkiewicz K."/>
            <person name="Wedrychowicz H."/>
        </authorList>
    </citation>
    <scope>NUCLEOTIDE SEQUENCE [LARGE SCALE GENOMIC DNA]</scope>
    <source>
        <strain evidence="7 8">CGMCC 1.10190</strain>
    </source>
</reference>
<dbReference type="InterPro" id="IPR036271">
    <property type="entry name" value="Tet_transcr_reg_TetR-rel_C_sf"/>
</dbReference>
<evidence type="ECO:0000259" key="6">
    <source>
        <dbReference type="PROSITE" id="PS50977"/>
    </source>
</evidence>
<dbReference type="GO" id="GO:0003677">
    <property type="term" value="F:DNA binding"/>
    <property type="evidence" value="ECO:0007669"/>
    <property type="project" value="UniProtKB-UniRule"/>
</dbReference>
<keyword evidence="3 5" id="KW-0238">DNA-binding</keyword>